<dbReference type="OrthoDB" id="5522043at2"/>
<accession>A0A4R7BXP5</accession>
<evidence type="ECO:0000313" key="4">
    <source>
        <dbReference type="Proteomes" id="UP000295122"/>
    </source>
</evidence>
<comment type="caution">
    <text evidence="3">The sequence shown here is derived from an EMBL/GenBank/DDBJ whole genome shotgun (WGS) entry which is preliminary data.</text>
</comment>
<dbReference type="CDD" id="cd03448">
    <property type="entry name" value="HDE_HSD"/>
    <property type="match status" value="1"/>
</dbReference>
<dbReference type="GO" id="GO:0006635">
    <property type="term" value="P:fatty acid beta-oxidation"/>
    <property type="evidence" value="ECO:0007669"/>
    <property type="project" value="TreeGrafter"/>
</dbReference>
<evidence type="ECO:0000259" key="1">
    <source>
        <dbReference type="Pfam" id="PF01575"/>
    </source>
</evidence>
<dbReference type="GO" id="GO:0044594">
    <property type="term" value="F:17-beta-hydroxysteroid dehydrogenase (NAD+) activity"/>
    <property type="evidence" value="ECO:0007669"/>
    <property type="project" value="TreeGrafter"/>
</dbReference>
<dbReference type="PANTHER" id="PTHR13078:SF56">
    <property type="entry name" value="PEROXISOMAL MULTIFUNCTIONAL ENZYME TYPE 2"/>
    <property type="match status" value="1"/>
</dbReference>
<reference evidence="3 4" key="1">
    <citation type="submission" date="2019-03" db="EMBL/GenBank/DDBJ databases">
        <title>Genomic Encyclopedia of Type Strains, Phase IV (KMG-IV): sequencing the most valuable type-strain genomes for metagenomic binning, comparative biology and taxonomic classification.</title>
        <authorList>
            <person name="Goeker M."/>
        </authorList>
    </citation>
    <scope>NUCLEOTIDE SEQUENCE [LARGE SCALE GENOMIC DNA]</scope>
    <source>
        <strain evidence="3 4">DSM 25903</strain>
    </source>
</reference>
<dbReference type="RefSeq" id="WP_133771065.1">
    <property type="nucleotide sequence ID" value="NZ_SNZR01000013.1"/>
</dbReference>
<dbReference type="GO" id="GO:0004300">
    <property type="term" value="F:enoyl-CoA hydratase activity"/>
    <property type="evidence" value="ECO:0007669"/>
    <property type="project" value="TreeGrafter"/>
</dbReference>
<proteinExistence type="predicted"/>
<dbReference type="InterPro" id="IPR002539">
    <property type="entry name" value="MaoC-like_dom"/>
</dbReference>
<keyword evidence="4" id="KW-1185">Reference proteome</keyword>
<evidence type="ECO:0000313" key="3">
    <source>
        <dbReference type="EMBL" id="TDR90002.1"/>
    </source>
</evidence>
<organism evidence="3 4">
    <name type="scientific">Enterovirga rhinocerotis</name>
    <dbReference type="NCBI Taxonomy" id="1339210"/>
    <lineage>
        <taxon>Bacteria</taxon>
        <taxon>Pseudomonadati</taxon>
        <taxon>Pseudomonadota</taxon>
        <taxon>Alphaproteobacteria</taxon>
        <taxon>Hyphomicrobiales</taxon>
        <taxon>Methylobacteriaceae</taxon>
        <taxon>Enterovirga</taxon>
    </lineage>
</organism>
<dbReference type="InterPro" id="IPR029069">
    <property type="entry name" value="HotDog_dom_sf"/>
</dbReference>
<dbReference type="SUPFAM" id="SSF54637">
    <property type="entry name" value="Thioesterase/thiol ester dehydrase-isomerase"/>
    <property type="match status" value="2"/>
</dbReference>
<protein>
    <submittedName>
        <fullName evidence="3">Acyl dehydratase</fullName>
    </submittedName>
</protein>
<dbReference type="GO" id="GO:0003857">
    <property type="term" value="F:(3S)-3-hydroxyacyl-CoA dehydrogenase (NAD+) activity"/>
    <property type="evidence" value="ECO:0007669"/>
    <property type="project" value="TreeGrafter"/>
</dbReference>
<dbReference type="Gene3D" id="3.10.129.10">
    <property type="entry name" value="Hotdog Thioesterase"/>
    <property type="match status" value="2"/>
</dbReference>
<feature type="domain" description="MaoC-like" evidence="1">
    <location>
        <begin position="164"/>
        <end position="265"/>
    </location>
</feature>
<feature type="domain" description="Peroxisomal multifunctional enzyme type 2-like N-terminal" evidence="2">
    <location>
        <begin position="19"/>
        <end position="146"/>
    </location>
</feature>
<evidence type="ECO:0000259" key="2">
    <source>
        <dbReference type="Pfam" id="PF22622"/>
    </source>
</evidence>
<dbReference type="PANTHER" id="PTHR13078">
    <property type="entry name" value="PEROXISOMAL MULTIFUNCTIONAL ENZYME TYPE 2-RELATED"/>
    <property type="match status" value="1"/>
</dbReference>
<name>A0A4R7BXP5_9HYPH</name>
<sequence>MAIDRDTLLAWEFPEVVQSFDHRDSILYALGLGIGSDPLDRAQLRFVYEDGLRALPTMGVILGYPGFWLSDPRTGADWKRLLHGEQDIEIVKPLPAQGRVVGRTRVVDVIDKGAGKGALVLSERTLHDKDSGDLFCRMASTTFLRGDGGFGGPSGPTKAPHPIPDRKPDLEVATPTLPQAALIYRLSGDWNPLHADPDVAKAGGFDRPILHGLCTFGIAGYAVLTGAADGDPDRLASLAVRFSAPVMPGETIVTEIWHEDDGVLAFRSRVRERGLVVLNNGRAALR</sequence>
<dbReference type="AlphaFoldDB" id="A0A4R7BXP5"/>
<dbReference type="EMBL" id="SNZR01000013">
    <property type="protein sequence ID" value="TDR90002.1"/>
    <property type="molecule type" value="Genomic_DNA"/>
</dbReference>
<dbReference type="Pfam" id="PF01575">
    <property type="entry name" value="MaoC_dehydratas"/>
    <property type="match status" value="1"/>
</dbReference>
<dbReference type="Pfam" id="PF22622">
    <property type="entry name" value="MFE-2_hydrat-2_N"/>
    <property type="match status" value="1"/>
</dbReference>
<dbReference type="InterPro" id="IPR054357">
    <property type="entry name" value="MFE-2_N"/>
</dbReference>
<gene>
    <name evidence="3" type="ORF">EV668_2840</name>
</gene>
<dbReference type="Proteomes" id="UP000295122">
    <property type="component" value="Unassembled WGS sequence"/>
</dbReference>